<dbReference type="SUPFAM" id="SSF51569">
    <property type="entry name" value="Aldolase"/>
    <property type="match status" value="1"/>
</dbReference>
<feature type="domain" description="DAHP synthetase I/KDSA" evidence="10">
    <location>
        <begin position="62"/>
        <end position="354"/>
    </location>
</feature>
<dbReference type="eggNOG" id="COG0722">
    <property type="taxonomic scope" value="Bacteria"/>
</dbReference>
<reference evidence="11 13" key="1">
    <citation type="submission" date="2014-03" db="EMBL/GenBank/DDBJ databases">
        <title>Complete genome sequence of the Radio-Resistant Rubrobacter radiotolerans RSPS-4.</title>
        <authorList>
            <person name="Egas C.C."/>
            <person name="Barroso C.C."/>
            <person name="Froufe H.J.C."/>
            <person name="Pacheco J.J."/>
            <person name="Albuquerque L.L."/>
            <person name="da Costa M.M.S."/>
        </authorList>
    </citation>
    <scope>NUCLEOTIDE SEQUENCE [LARGE SCALE GENOMIC DNA]</scope>
    <source>
        <strain evidence="11 13">RSPS-4</strain>
    </source>
</reference>
<accession>A0A023X1F9</accession>
<keyword evidence="13" id="KW-1185">Reference proteome</keyword>
<keyword evidence="4 8" id="KW-0028">Amino-acid biosynthesis</keyword>
<dbReference type="EMBL" id="JAWXXX010000001">
    <property type="protein sequence ID" value="MDX5893563.1"/>
    <property type="molecule type" value="Genomic_DNA"/>
</dbReference>
<dbReference type="NCBIfam" id="TIGR00034">
    <property type="entry name" value="aroFGH"/>
    <property type="match status" value="1"/>
</dbReference>
<keyword evidence="6 8" id="KW-0057">Aromatic amino acid biosynthesis</keyword>
<dbReference type="GO" id="GO:0003849">
    <property type="term" value="F:3-deoxy-7-phosphoheptulonate synthase activity"/>
    <property type="evidence" value="ECO:0007669"/>
    <property type="project" value="UniProtKB-EC"/>
</dbReference>
<protein>
    <recommendedName>
        <fullName evidence="8">Phospho-2-dehydro-3-deoxyheptonate aldolase</fullName>
        <ecNumber evidence="8">2.5.1.54</ecNumber>
    </recommendedName>
</protein>
<comment type="pathway">
    <text evidence="2 8">Metabolic intermediate biosynthesis; chorismate biosynthesis; chorismate from D-erythrose 4-phosphate and phosphoenolpyruvate: step 1/7.</text>
</comment>
<evidence type="ECO:0000256" key="4">
    <source>
        <dbReference type="ARBA" id="ARBA00022605"/>
    </source>
</evidence>
<dbReference type="GO" id="GO:0005737">
    <property type="term" value="C:cytoplasm"/>
    <property type="evidence" value="ECO:0007669"/>
    <property type="project" value="TreeGrafter"/>
</dbReference>
<dbReference type="Proteomes" id="UP000025229">
    <property type="component" value="Chromosome"/>
</dbReference>
<feature type="compositionally biased region" description="Polar residues" evidence="9">
    <location>
        <begin position="1"/>
        <end position="10"/>
    </location>
</feature>
<dbReference type="EC" id="2.5.1.54" evidence="8"/>
<dbReference type="Pfam" id="PF00793">
    <property type="entry name" value="DAHP_synth_1"/>
    <property type="match status" value="1"/>
</dbReference>
<comment type="similarity">
    <text evidence="3 8">Belongs to the class-I DAHP synthase family.</text>
</comment>
<evidence type="ECO:0000313" key="12">
    <source>
        <dbReference type="EMBL" id="MDX5893563.1"/>
    </source>
</evidence>
<dbReference type="KEGG" id="rrd:RradSPS_0870"/>
<evidence type="ECO:0000256" key="8">
    <source>
        <dbReference type="PIRNR" id="PIRNR001361"/>
    </source>
</evidence>
<dbReference type="PATRIC" id="fig|42256.3.peg.881"/>
<dbReference type="GO" id="GO:0008652">
    <property type="term" value="P:amino acid biosynthetic process"/>
    <property type="evidence" value="ECO:0007669"/>
    <property type="project" value="UniProtKB-KW"/>
</dbReference>
<evidence type="ECO:0000313" key="13">
    <source>
        <dbReference type="Proteomes" id="UP000025229"/>
    </source>
</evidence>
<organism evidence="11 13">
    <name type="scientific">Rubrobacter radiotolerans</name>
    <name type="common">Arthrobacter radiotolerans</name>
    <dbReference type="NCBI Taxonomy" id="42256"/>
    <lineage>
        <taxon>Bacteria</taxon>
        <taxon>Bacillati</taxon>
        <taxon>Actinomycetota</taxon>
        <taxon>Rubrobacteria</taxon>
        <taxon>Rubrobacterales</taxon>
        <taxon>Rubrobacteraceae</taxon>
        <taxon>Rubrobacter</taxon>
    </lineage>
</organism>
<comment type="catalytic activity">
    <reaction evidence="7 8">
        <text>D-erythrose 4-phosphate + phosphoenolpyruvate + H2O = 7-phospho-2-dehydro-3-deoxy-D-arabino-heptonate + phosphate</text>
        <dbReference type="Rhea" id="RHEA:14717"/>
        <dbReference type="ChEBI" id="CHEBI:15377"/>
        <dbReference type="ChEBI" id="CHEBI:16897"/>
        <dbReference type="ChEBI" id="CHEBI:43474"/>
        <dbReference type="ChEBI" id="CHEBI:58394"/>
        <dbReference type="ChEBI" id="CHEBI:58702"/>
        <dbReference type="EC" id="2.5.1.54"/>
    </reaction>
</comment>
<dbReference type="Proteomes" id="UP001281130">
    <property type="component" value="Unassembled WGS sequence"/>
</dbReference>
<dbReference type="PIRSF" id="PIRSF001361">
    <property type="entry name" value="DAHP_synthase"/>
    <property type="match status" value="1"/>
</dbReference>
<evidence type="ECO:0000256" key="5">
    <source>
        <dbReference type="ARBA" id="ARBA00022679"/>
    </source>
</evidence>
<dbReference type="PANTHER" id="PTHR21225">
    <property type="entry name" value="PHOSPHO-2-DEHYDRO-3-DEOXYHEPTONATE ALDOLASE DAHP SYNTHETASE"/>
    <property type="match status" value="1"/>
</dbReference>
<dbReference type="EMBL" id="CP007514">
    <property type="protein sequence ID" value="AHY46153.1"/>
    <property type="molecule type" value="Genomic_DNA"/>
</dbReference>
<evidence type="ECO:0000256" key="7">
    <source>
        <dbReference type="ARBA" id="ARBA00047508"/>
    </source>
</evidence>
<dbReference type="HOGENOM" id="CLU_030903_0_1_11"/>
<dbReference type="STRING" id="42256.RradSPS_0870"/>
<feature type="region of interest" description="Disordered" evidence="9">
    <location>
        <begin position="1"/>
        <end position="21"/>
    </location>
</feature>
<gene>
    <name evidence="11" type="ORF">RradSPS_0870</name>
    <name evidence="12" type="ORF">SIL72_05910</name>
</gene>
<evidence type="ECO:0000313" key="11">
    <source>
        <dbReference type="EMBL" id="AHY46153.1"/>
    </source>
</evidence>
<dbReference type="NCBIfam" id="NF009395">
    <property type="entry name" value="PRK12755.1"/>
    <property type="match status" value="1"/>
</dbReference>
<dbReference type="GO" id="GO:0009423">
    <property type="term" value="P:chorismate biosynthetic process"/>
    <property type="evidence" value="ECO:0007669"/>
    <property type="project" value="UniProtKB-UniPathway"/>
</dbReference>
<reference evidence="12" key="2">
    <citation type="submission" date="2023-11" db="EMBL/GenBank/DDBJ databases">
        <title>MicrobeMod: A computational toolkit for identifying prokaryotic methylation and restriction-modification with nanopore sequencing.</title>
        <authorList>
            <person name="Crits-Christoph A."/>
            <person name="Kang S.C."/>
            <person name="Lee H."/>
            <person name="Ostrov N."/>
        </authorList>
    </citation>
    <scope>NUCLEOTIDE SEQUENCE</scope>
    <source>
        <strain evidence="12">ATCC 51242</strain>
    </source>
</reference>
<comment type="function">
    <text evidence="1 8">Stereospecific condensation of phosphoenolpyruvate (PEP) and D-erythrose-4-phosphate (E4P) giving rise to 3-deoxy-D-arabino-heptulosonate-7-phosphate (DAHP).</text>
</comment>
<dbReference type="InterPro" id="IPR006218">
    <property type="entry name" value="DAHP1/KDSA"/>
</dbReference>
<evidence type="ECO:0000259" key="10">
    <source>
        <dbReference type="Pfam" id="PF00793"/>
    </source>
</evidence>
<dbReference type="UniPathway" id="UPA00053">
    <property type="reaction ID" value="UER00084"/>
</dbReference>
<evidence type="ECO:0000256" key="1">
    <source>
        <dbReference type="ARBA" id="ARBA00003726"/>
    </source>
</evidence>
<evidence type="ECO:0000256" key="2">
    <source>
        <dbReference type="ARBA" id="ARBA00004688"/>
    </source>
</evidence>
<evidence type="ECO:0000256" key="3">
    <source>
        <dbReference type="ARBA" id="ARBA00007985"/>
    </source>
</evidence>
<dbReference type="PANTHER" id="PTHR21225:SF12">
    <property type="entry name" value="PHOSPHO-2-DEHYDRO-3-DEOXYHEPTONATE ALDOLASE, TYROSINE-INHIBITED"/>
    <property type="match status" value="1"/>
</dbReference>
<dbReference type="GO" id="GO:0009073">
    <property type="term" value="P:aromatic amino acid family biosynthetic process"/>
    <property type="evidence" value="ECO:0007669"/>
    <property type="project" value="UniProtKB-KW"/>
</dbReference>
<sequence length="371" mass="40105">MNETEAQNTRTRTEEGARSLTTSDLRVKSIRPLIAPAILHEQFPLSPEGVELVRRTREEITAVLNGRDDRLIAVVGPCSIHDPDAALDYAGRLRELREELSDDLLFVMRVYFEKPRTTVGWKGLINDPYLDESYAVNDGLRIGRKLVLELTEMGMPAGTEFLDPITPQFFSDVLVWAAIGARTTESQVHRQLASGLSMPVGFKNGTGGGVQIAVDAVGASTHPHSFLGVTDQGIAGIVSTEGNPDCHIILRGGKDGPNYDAESVAGTLALLEKAGLPRRVLIDASHANSGKDYRNQPAVVSDVAGQVAGGQRAIVGVMMESFLEDGAQSLGADKSDLVYGRSITDSCMGWDMTVPTLRELAQAVRERRKNA</sequence>
<keyword evidence="5 8" id="KW-0808">Transferase</keyword>
<dbReference type="InterPro" id="IPR013785">
    <property type="entry name" value="Aldolase_TIM"/>
</dbReference>
<dbReference type="InterPro" id="IPR006219">
    <property type="entry name" value="DAHP_synth_1"/>
</dbReference>
<dbReference type="FunFam" id="3.20.20.70:FF:000005">
    <property type="entry name" value="Phospho-2-dehydro-3-deoxyheptonate aldolase"/>
    <property type="match status" value="1"/>
</dbReference>
<name>A0A023X1F9_RUBRA</name>
<evidence type="ECO:0000256" key="6">
    <source>
        <dbReference type="ARBA" id="ARBA00023141"/>
    </source>
</evidence>
<proteinExistence type="inferred from homology"/>
<dbReference type="Gene3D" id="3.20.20.70">
    <property type="entry name" value="Aldolase class I"/>
    <property type="match status" value="1"/>
</dbReference>
<dbReference type="AlphaFoldDB" id="A0A023X1F9"/>
<evidence type="ECO:0000256" key="9">
    <source>
        <dbReference type="SAM" id="MobiDB-lite"/>
    </source>
</evidence>